<proteinExistence type="inferred from homology"/>
<dbReference type="PIRSF" id="PIRSF016184">
    <property type="entry name" value="PhzC_PhzF"/>
    <property type="match status" value="1"/>
</dbReference>
<dbReference type="Pfam" id="PF02567">
    <property type="entry name" value="PhzC-PhzF"/>
    <property type="match status" value="1"/>
</dbReference>
<gene>
    <name evidence="4" type="ORF">EV192_103600</name>
</gene>
<comment type="caution">
    <text evidence="4">The sequence shown here is derived from an EMBL/GenBank/DDBJ whole genome shotgun (WGS) entry which is preliminary data.</text>
</comment>
<accession>A0A4R2JPU2</accession>
<feature type="active site" evidence="3">
    <location>
        <position position="46"/>
    </location>
</feature>
<dbReference type="PANTHER" id="PTHR13774:SF17">
    <property type="entry name" value="PHENAZINE BIOSYNTHESIS-LIKE DOMAIN-CONTAINING PROTEIN"/>
    <property type="match status" value="1"/>
</dbReference>
<keyword evidence="2" id="KW-0413">Isomerase</keyword>
<dbReference type="OrthoDB" id="9788221at2"/>
<protein>
    <submittedName>
        <fullName evidence="4">PhzF family phenazine biosynthesis protein</fullName>
    </submittedName>
</protein>
<dbReference type="EMBL" id="SLWS01000003">
    <property type="protein sequence ID" value="TCO61017.1"/>
    <property type="molecule type" value="Genomic_DNA"/>
</dbReference>
<dbReference type="NCBIfam" id="TIGR00654">
    <property type="entry name" value="PhzF_family"/>
    <property type="match status" value="1"/>
</dbReference>
<reference evidence="4 5" key="1">
    <citation type="submission" date="2019-03" db="EMBL/GenBank/DDBJ databases">
        <title>Genomic Encyclopedia of Type Strains, Phase IV (KMG-IV): sequencing the most valuable type-strain genomes for metagenomic binning, comparative biology and taxonomic classification.</title>
        <authorList>
            <person name="Goeker M."/>
        </authorList>
    </citation>
    <scope>NUCLEOTIDE SEQUENCE [LARGE SCALE GENOMIC DNA]</scope>
    <source>
        <strain evidence="4 5">DSM 45934</strain>
    </source>
</reference>
<dbReference type="Gene3D" id="3.10.310.10">
    <property type="entry name" value="Diaminopimelate Epimerase, Chain A, domain 1"/>
    <property type="match status" value="2"/>
</dbReference>
<evidence type="ECO:0000256" key="3">
    <source>
        <dbReference type="PIRSR" id="PIRSR016184-1"/>
    </source>
</evidence>
<dbReference type="GO" id="GO:0016853">
    <property type="term" value="F:isomerase activity"/>
    <property type="evidence" value="ECO:0007669"/>
    <property type="project" value="UniProtKB-KW"/>
</dbReference>
<dbReference type="Proteomes" id="UP000295680">
    <property type="component" value="Unassembled WGS sequence"/>
</dbReference>
<organism evidence="4 5">
    <name type="scientific">Actinocrispum wychmicini</name>
    <dbReference type="NCBI Taxonomy" id="1213861"/>
    <lineage>
        <taxon>Bacteria</taxon>
        <taxon>Bacillati</taxon>
        <taxon>Actinomycetota</taxon>
        <taxon>Actinomycetes</taxon>
        <taxon>Pseudonocardiales</taxon>
        <taxon>Pseudonocardiaceae</taxon>
        <taxon>Actinocrispum</taxon>
    </lineage>
</organism>
<name>A0A4R2JPU2_9PSEU</name>
<comment type="similarity">
    <text evidence="1">Belongs to the PhzF family.</text>
</comment>
<keyword evidence="5" id="KW-1185">Reference proteome</keyword>
<evidence type="ECO:0000313" key="5">
    <source>
        <dbReference type="Proteomes" id="UP000295680"/>
    </source>
</evidence>
<dbReference type="PANTHER" id="PTHR13774">
    <property type="entry name" value="PHENAZINE BIOSYNTHESIS PROTEIN"/>
    <property type="match status" value="1"/>
</dbReference>
<evidence type="ECO:0000256" key="2">
    <source>
        <dbReference type="ARBA" id="ARBA00023235"/>
    </source>
</evidence>
<dbReference type="RefSeq" id="WP_132116423.1">
    <property type="nucleotide sequence ID" value="NZ_SLWS01000003.1"/>
</dbReference>
<dbReference type="InterPro" id="IPR003719">
    <property type="entry name" value="Phenazine_PhzF-like"/>
</dbReference>
<evidence type="ECO:0000313" key="4">
    <source>
        <dbReference type="EMBL" id="TCO61017.1"/>
    </source>
</evidence>
<dbReference type="AlphaFoldDB" id="A0A4R2JPU2"/>
<dbReference type="SUPFAM" id="SSF54506">
    <property type="entry name" value="Diaminopimelate epimerase-like"/>
    <property type="match status" value="1"/>
</dbReference>
<evidence type="ECO:0000256" key="1">
    <source>
        <dbReference type="ARBA" id="ARBA00008270"/>
    </source>
</evidence>
<sequence>MRIRIIDAFTDQPFRGNPAAVCLLDGDTWPDVEWMQRLAVEMNLSETVFALPNVDGADYGIRWFTPVREVTMCGHATLATAHALHVDRGTPATVTFSSLSGILTVQTAADGTLTMDFPASPTTEIPVYNGLGEALGCEITAAYTTGALGDLLTVASDERTVRSLAPDFGAVARIGREHDVRGFIVTAQAAEYDFVSRFFAPNDGIPEDPVTGSAHTALAPFWAERLSRTTLVGLQASARTGVVRTEVRGDRVLLTGTAVVVLDGQLQGSSRPVAAVR</sequence>
<dbReference type="GO" id="GO:0005737">
    <property type="term" value="C:cytoplasm"/>
    <property type="evidence" value="ECO:0007669"/>
    <property type="project" value="TreeGrafter"/>
</dbReference>